<dbReference type="SUPFAM" id="SSF55781">
    <property type="entry name" value="GAF domain-like"/>
    <property type="match status" value="1"/>
</dbReference>
<dbReference type="InterPro" id="IPR029016">
    <property type="entry name" value="GAF-like_dom_sf"/>
</dbReference>
<dbReference type="Gene3D" id="3.30.450.40">
    <property type="match status" value="1"/>
</dbReference>
<dbReference type="AlphaFoldDB" id="A0A859FIL7"/>
<dbReference type="Pfam" id="PF09339">
    <property type="entry name" value="HTH_IclR"/>
    <property type="match status" value="1"/>
</dbReference>
<organism evidence="8 9">
    <name type="scientific">Paenalkalicoccus suaedae</name>
    <dbReference type="NCBI Taxonomy" id="2592382"/>
    <lineage>
        <taxon>Bacteria</taxon>
        <taxon>Bacillati</taxon>
        <taxon>Bacillota</taxon>
        <taxon>Bacilli</taxon>
        <taxon>Bacillales</taxon>
        <taxon>Bacillaceae</taxon>
        <taxon>Paenalkalicoccus</taxon>
    </lineage>
</organism>
<dbReference type="PANTHER" id="PTHR30136">
    <property type="entry name" value="HELIX-TURN-HELIX TRANSCRIPTIONAL REGULATOR, ICLR FAMILY"/>
    <property type="match status" value="1"/>
</dbReference>
<gene>
    <name evidence="8" type="ORF">FLK61_39635</name>
</gene>
<keyword evidence="9" id="KW-1185">Reference proteome</keyword>
<sequence length="254" mass="28347">MPQPKKLINSLHRAMTIVDLFTEKQPAWKLSEISRELELNKSTVHGLLKTLMHHGYIAQDPESEKYKLGLRFAEKGHLVMAGLDVRRVATPFLQEITDKYGDATHLAVLDGGEAVYIEKIEGRSAIGMYSRVGKRAPLYCTAVGKVLASGESERVIQELATHQTYTTHTEHTIKNIEEFITSIHHVAKQGYALDDEELELGLRCMAVPIYDRDKRILAAMSISGPIARITKADLPTIISDLKAQAQKISVQLGY</sequence>
<feature type="domain" description="IclR-ED" evidence="7">
    <location>
        <begin position="71"/>
        <end position="254"/>
    </location>
</feature>
<comment type="function">
    <text evidence="4">May be an activator protein for the gylABX operon.</text>
</comment>
<reference evidence="9" key="1">
    <citation type="submission" date="2019-07" db="EMBL/GenBank/DDBJ databases">
        <title>Bacillus alkalisoli sp. nov. isolated from saline soil.</title>
        <authorList>
            <person name="Sun J.-Q."/>
            <person name="Xu L."/>
        </authorList>
    </citation>
    <scope>NUCLEOTIDE SEQUENCE [LARGE SCALE GENOMIC DNA]</scope>
    <source>
        <strain evidence="9">M4U3P1</strain>
    </source>
</reference>
<dbReference type="GO" id="GO:0045892">
    <property type="term" value="P:negative regulation of DNA-templated transcription"/>
    <property type="evidence" value="ECO:0007669"/>
    <property type="project" value="TreeGrafter"/>
</dbReference>
<dbReference type="Proteomes" id="UP000318138">
    <property type="component" value="Chromosome"/>
</dbReference>
<dbReference type="SUPFAM" id="SSF46785">
    <property type="entry name" value="Winged helix' DNA-binding domain"/>
    <property type="match status" value="1"/>
</dbReference>
<keyword evidence="3" id="KW-0804">Transcription</keyword>
<evidence type="ECO:0000256" key="1">
    <source>
        <dbReference type="ARBA" id="ARBA00023015"/>
    </source>
</evidence>
<evidence type="ECO:0000256" key="3">
    <source>
        <dbReference type="ARBA" id="ARBA00023163"/>
    </source>
</evidence>
<keyword evidence="1" id="KW-0805">Transcription regulation</keyword>
<evidence type="ECO:0000313" key="9">
    <source>
        <dbReference type="Proteomes" id="UP000318138"/>
    </source>
</evidence>
<evidence type="ECO:0000313" key="8">
    <source>
        <dbReference type="EMBL" id="QKS72728.1"/>
    </source>
</evidence>
<proteinExistence type="predicted"/>
<dbReference type="KEGG" id="psua:FLK61_39635"/>
<dbReference type="Pfam" id="PF01614">
    <property type="entry name" value="IclR_C"/>
    <property type="match status" value="1"/>
</dbReference>
<accession>A0A859FIL7</accession>
<dbReference type="SMART" id="SM00346">
    <property type="entry name" value="HTH_ICLR"/>
    <property type="match status" value="1"/>
</dbReference>
<dbReference type="InterPro" id="IPR036388">
    <property type="entry name" value="WH-like_DNA-bd_sf"/>
</dbReference>
<name>A0A859FIL7_9BACI</name>
<evidence type="ECO:0000259" key="7">
    <source>
        <dbReference type="PROSITE" id="PS51078"/>
    </source>
</evidence>
<evidence type="ECO:0000256" key="4">
    <source>
        <dbReference type="ARBA" id="ARBA00058938"/>
    </source>
</evidence>
<dbReference type="InterPro" id="IPR036390">
    <property type="entry name" value="WH_DNA-bd_sf"/>
</dbReference>
<dbReference type="InterPro" id="IPR014757">
    <property type="entry name" value="Tscrpt_reg_IclR_C"/>
</dbReference>
<protein>
    <recommendedName>
        <fullName evidence="5">Glycerol operon regulatory protein</fullName>
    </recommendedName>
</protein>
<evidence type="ECO:0000256" key="2">
    <source>
        <dbReference type="ARBA" id="ARBA00023125"/>
    </source>
</evidence>
<dbReference type="GO" id="GO:0003700">
    <property type="term" value="F:DNA-binding transcription factor activity"/>
    <property type="evidence" value="ECO:0007669"/>
    <property type="project" value="TreeGrafter"/>
</dbReference>
<dbReference type="RefSeq" id="WP_176010697.1">
    <property type="nucleotide sequence ID" value="NZ_CP041372.2"/>
</dbReference>
<dbReference type="InterPro" id="IPR050707">
    <property type="entry name" value="HTH_MetabolicPath_Reg"/>
</dbReference>
<dbReference type="EMBL" id="CP041372">
    <property type="protein sequence ID" value="QKS72728.1"/>
    <property type="molecule type" value="Genomic_DNA"/>
</dbReference>
<dbReference type="PROSITE" id="PS51078">
    <property type="entry name" value="ICLR_ED"/>
    <property type="match status" value="1"/>
</dbReference>
<keyword evidence="2" id="KW-0238">DNA-binding</keyword>
<feature type="domain" description="HTH iclR-type" evidence="6">
    <location>
        <begin position="8"/>
        <end position="70"/>
    </location>
</feature>
<dbReference type="GO" id="GO:0003677">
    <property type="term" value="F:DNA binding"/>
    <property type="evidence" value="ECO:0007669"/>
    <property type="project" value="UniProtKB-KW"/>
</dbReference>
<dbReference type="PROSITE" id="PS51077">
    <property type="entry name" value="HTH_ICLR"/>
    <property type="match status" value="1"/>
</dbReference>
<dbReference type="InterPro" id="IPR005471">
    <property type="entry name" value="Tscrpt_reg_IclR_N"/>
</dbReference>
<evidence type="ECO:0000256" key="5">
    <source>
        <dbReference type="ARBA" id="ARBA00070406"/>
    </source>
</evidence>
<dbReference type="PANTHER" id="PTHR30136:SF7">
    <property type="entry name" value="HTH-TYPE TRANSCRIPTIONAL REGULATOR KDGR-RELATED"/>
    <property type="match status" value="1"/>
</dbReference>
<dbReference type="Gene3D" id="1.10.10.10">
    <property type="entry name" value="Winged helix-like DNA-binding domain superfamily/Winged helix DNA-binding domain"/>
    <property type="match status" value="1"/>
</dbReference>
<dbReference type="FunFam" id="1.10.10.10:FF:000056">
    <property type="entry name" value="IclR family transcriptional regulator"/>
    <property type="match status" value="1"/>
</dbReference>
<evidence type="ECO:0000259" key="6">
    <source>
        <dbReference type="PROSITE" id="PS51077"/>
    </source>
</evidence>